<keyword evidence="10" id="KW-0735">Signal-anchor</keyword>
<evidence type="ECO:0000256" key="7">
    <source>
        <dbReference type="ARBA" id="ARBA00022679"/>
    </source>
</evidence>
<dbReference type="Proteomes" id="UP000694551">
    <property type="component" value="Unplaced"/>
</dbReference>
<dbReference type="InterPro" id="IPR043189">
    <property type="entry name" value="B4GAT1"/>
</dbReference>
<feature type="compositionally biased region" description="Pro residues" evidence="21">
    <location>
        <begin position="79"/>
        <end position="95"/>
    </location>
</feature>
<evidence type="ECO:0000256" key="11">
    <source>
        <dbReference type="ARBA" id="ARBA00022989"/>
    </source>
</evidence>
<comment type="subcellular location">
    <subcellularLocation>
        <location evidence="2">Golgi apparatus membrane</location>
        <topology evidence="2">Single-pass type II membrane protein</topology>
    </subcellularLocation>
</comment>
<organism evidence="22 23">
    <name type="scientific">Strix occidentalis caurina</name>
    <name type="common">northern spotted owl</name>
    <dbReference type="NCBI Taxonomy" id="311401"/>
    <lineage>
        <taxon>Eukaryota</taxon>
        <taxon>Metazoa</taxon>
        <taxon>Chordata</taxon>
        <taxon>Craniata</taxon>
        <taxon>Vertebrata</taxon>
        <taxon>Euteleostomi</taxon>
        <taxon>Archelosauria</taxon>
        <taxon>Archosauria</taxon>
        <taxon>Dinosauria</taxon>
        <taxon>Saurischia</taxon>
        <taxon>Theropoda</taxon>
        <taxon>Coelurosauria</taxon>
        <taxon>Aves</taxon>
        <taxon>Neognathae</taxon>
        <taxon>Neoaves</taxon>
        <taxon>Telluraves</taxon>
        <taxon>Strigiformes</taxon>
        <taxon>Strigidae</taxon>
        <taxon>Strix</taxon>
    </lineage>
</organism>
<evidence type="ECO:0000256" key="4">
    <source>
        <dbReference type="ARBA" id="ARBA00008539"/>
    </source>
</evidence>
<dbReference type="PANTHER" id="PTHR46420">
    <property type="entry name" value="BETA-1,4-GLUCURONYLTRANSFERASE 1"/>
    <property type="match status" value="1"/>
</dbReference>
<comment type="pathway">
    <text evidence="3">Protein modification; protein glycosylation.</text>
</comment>
<feature type="region of interest" description="Disordered" evidence="21">
    <location>
        <begin position="79"/>
        <end position="101"/>
    </location>
</feature>
<sequence length="333" mass="35487">GTPPNWDPPELILATHGTPGRVAGALGGAVGGVWGGPLSVAVFGVPRKGLGELLAVLGGPCRGLRGRLRLHVVVGAAAPPPPPAGSPNSGPPPAPGGCRGALRRLAAADPPSYTLGVPYPGNLLGGPTQNGGPGPPQIGGRFVLLLDADVVPSRGLRDEFLGPGAPLDRVVFVLPAFEVREGTRVPGTKAELQRLWALGDARPFYGALCPRCQAPTGYGRWWALPPAPHLRVAYEAPWQDPWEPFYVGPAPDVPPFDQRFLQYGFNRISQACELHVAGFRFAVLDGAFVVHRGFKAAGGFHGGREAELQRNRQLFRRFRAELRQRYPRSPRHC</sequence>
<dbReference type="GO" id="GO:0035269">
    <property type="term" value="P:protein O-linked glycosylation via mannose"/>
    <property type="evidence" value="ECO:0007669"/>
    <property type="project" value="TreeGrafter"/>
</dbReference>
<keyword evidence="8" id="KW-0812">Transmembrane</keyword>
<keyword evidence="14" id="KW-0325">Glycoprotein</keyword>
<evidence type="ECO:0000256" key="20">
    <source>
        <dbReference type="ARBA" id="ARBA00047852"/>
    </source>
</evidence>
<evidence type="ECO:0000256" key="9">
    <source>
        <dbReference type="ARBA" id="ARBA00022723"/>
    </source>
</evidence>
<evidence type="ECO:0000256" key="21">
    <source>
        <dbReference type="SAM" id="MobiDB-lite"/>
    </source>
</evidence>
<dbReference type="PANTHER" id="PTHR46420:SF1">
    <property type="entry name" value="BETA-1,4-GLUCURONYLTRANSFERASE 1"/>
    <property type="match status" value="1"/>
</dbReference>
<dbReference type="GO" id="GO:0000139">
    <property type="term" value="C:Golgi membrane"/>
    <property type="evidence" value="ECO:0007669"/>
    <property type="project" value="UniProtKB-SubCell"/>
</dbReference>
<reference evidence="22" key="2">
    <citation type="submission" date="2025-09" db="UniProtKB">
        <authorList>
            <consortium name="Ensembl"/>
        </authorList>
    </citation>
    <scope>IDENTIFICATION</scope>
</reference>
<proteinExistence type="inferred from homology"/>
<keyword evidence="23" id="KW-1185">Reference proteome</keyword>
<evidence type="ECO:0000256" key="2">
    <source>
        <dbReference type="ARBA" id="ARBA00004323"/>
    </source>
</evidence>
<evidence type="ECO:0000256" key="8">
    <source>
        <dbReference type="ARBA" id="ARBA00022692"/>
    </source>
</evidence>
<evidence type="ECO:0000256" key="17">
    <source>
        <dbReference type="ARBA" id="ARBA00032175"/>
    </source>
</evidence>
<evidence type="ECO:0000313" key="22">
    <source>
        <dbReference type="Ensembl" id="ENSSOCP00000016475.1"/>
    </source>
</evidence>
<comment type="similarity">
    <text evidence="4">Belongs to the glycosyltransferase 49 family.</text>
</comment>
<comment type="catalytic activity">
    <reaction evidence="20">
        <text>3-O-[beta-D-Xyl-(1-&gt;4)-Rib-ol-P-Rib-ol-P-3-beta-D-GalNAc-(1-&gt;3)-beta-D-GlcNAc-(1-&gt;4)-(O-6-P-alpha-D-Man)]-Thr-[protein] + UDP-alpha-D-glucuronate = 3-O-[beta-D-GlcA-(1-&gt;3)-beta-D-Xyl-(1-&gt;4)-Rib-ol-P-Rib-ol-P-3-beta-D-GalNAc-(1-&gt;3)-beta-D-GlcNAc-(1-&gt;4)-(O-6-P-alpha-D-Man)]-Thr-[protein] + UDP + H(+)</text>
        <dbReference type="Rhea" id="RHEA:46860"/>
        <dbReference type="Rhea" id="RHEA-COMP:15023"/>
        <dbReference type="Rhea" id="RHEA-COMP:17482"/>
        <dbReference type="ChEBI" id="CHEBI:15378"/>
        <dbReference type="ChEBI" id="CHEBI:58052"/>
        <dbReference type="ChEBI" id="CHEBI:58223"/>
        <dbReference type="ChEBI" id="CHEBI:142405"/>
        <dbReference type="ChEBI" id="CHEBI:177336"/>
    </reaction>
</comment>
<protein>
    <recommendedName>
        <fullName evidence="5">Beta-1,4-glucuronyltransferase 1</fullName>
    </recommendedName>
    <alternativeName>
        <fullName evidence="16">I-beta-1,3-N-acetylglucosaminyltransferase</fullName>
    </alternativeName>
    <alternativeName>
        <fullName evidence="19">N-acetyllactosaminide beta-1,3-N-acetylglucosaminyltransferase</fullName>
    </alternativeName>
    <alternativeName>
        <fullName evidence="17">Poly-N-acetyllactosamine extension enzyme</fullName>
    </alternativeName>
    <alternativeName>
        <fullName evidence="18">UDP-GlcNAc:betaGal beta-1,3-N-acetylglucosaminyltransferase 1</fullName>
    </alternativeName>
</protein>
<dbReference type="Pfam" id="PF13896">
    <property type="entry name" value="Glyco_transf_49"/>
    <property type="match status" value="1"/>
</dbReference>
<comment type="cofactor">
    <cofactor evidence="1">
        <name>Mn(2+)</name>
        <dbReference type="ChEBI" id="CHEBI:29035"/>
    </cofactor>
</comment>
<evidence type="ECO:0000256" key="18">
    <source>
        <dbReference type="ARBA" id="ARBA00032181"/>
    </source>
</evidence>
<evidence type="ECO:0000256" key="3">
    <source>
        <dbReference type="ARBA" id="ARBA00004922"/>
    </source>
</evidence>
<evidence type="ECO:0000256" key="15">
    <source>
        <dbReference type="ARBA" id="ARBA00023211"/>
    </source>
</evidence>
<dbReference type="GO" id="GO:0046872">
    <property type="term" value="F:metal ion binding"/>
    <property type="evidence" value="ECO:0007669"/>
    <property type="project" value="UniProtKB-KW"/>
</dbReference>
<evidence type="ECO:0000256" key="16">
    <source>
        <dbReference type="ARBA" id="ARBA00030723"/>
    </source>
</evidence>
<name>A0A8D0FL18_STROC</name>
<evidence type="ECO:0000256" key="10">
    <source>
        <dbReference type="ARBA" id="ARBA00022968"/>
    </source>
</evidence>
<dbReference type="Ensembl" id="ENSSOCT00000016897.1">
    <property type="protein sequence ID" value="ENSSOCP00000016475.1"/>
    <property type="gene ID" value="ENSSOCG00000012401.1"/>
</dbReference>
<keyword evidence="9" id="KW-0479">Metal-binding</keyword>
<keyword evidence="6" id="KW-0328">Glycosyltransferase</keyword>
<keyword evidence="15" id="KW-0464">Manganese</keyword>
<evidence type="ECO:0000256" key="6">
    <source>
        <dbReference type="ARBA" id="ARBA00022676"/>
    </source>
</evidence>
<accession>A0A8D0FL18</accession>
<evidence type="ECO:0000256" key="19">
    <source>
        <dbReference type="ARBA" id="ARBA00033291"/>
    </source>
</evidence>
<evidence type="ECO:0000313" key="23">
    <source>
        <dbReference type="Proteomes" id="UP000694551"/>
    </source>
</evidence>
<dbReference type="AlphaFoldDB" id="A0A8D0FL18"/>
<dbReference type="UniPathway" id="UPA00378"/>
<keyword evidence="11" id="KW-1133">Transmembrane helix</keyword>
<keyword evidence="12" id="KW-0333">Golgi apparatus</keyword>
<reference evidence="22" key="1">
    <citation type="submission" date="2025-08" db="UniProtKB">
        <authorList>
            <consortium name="Ensembl"/>
        </authorList>
    </citation>
    <scope>IDENTIFICATION</scope>
</reference>
<evidence type="ECO:0000256" key="5">
    <source>
        <dbReference type="ARBA" id="ARBA00017962"/>
    </source>
</evidence>
<dbReference type="GO" id="GO:0015020">
    <property type="term" value="F:glucuronosyltransferase activity"/>
    <property type="evidence" value="ECO:0007669"/>
    <property type="project" value="InterPro"/>
</dbReference>
<keyword evidence="13" id="KW-0472">Membrane</keyword>
<evidence type="ECO:0000256" key="1">
    <source>
        <dbReference type="ARBA" id="ARBA00001936"/>
    </source>
</evidence>
<evidence type="ECO:0000256" key="12">
    <source>
        <dbReference type="ARBA" id="ARBA00023034"/>
    </source>
</evidence>
<keyword evidence="7" id="KW-0808">Transferase</keyword>
<evidence type="ECO:0000256" key="14">
    <source>
        <dbReference type="ARBA" id="ARBA00023180"/>
    </source>
</evidence>
<evidence type="ECO:0000256" key="13">
    <source>
        <dbReference type="ARBA" id="ARBA00023136"/>
    </source>
</evidence>